<dbReference type="GO" id="GO:0022857">
    <property type="term" value="F:transmembrane transporter activity"/>
    <property type="evidence" value="ECO:0007669"/>
    <property type="project" value="TreeGrafter"/>
</dbReference>
<evidence type="ECO:0000313" key="5">
    <source>
        <dbReference type="EMBL" id="AZZ57488.1"/>
    </source>
</evidence>
<dbReference type="InterPro" id="IPR027417">
    <property type="entry name" value="P-loop_NTPase"/>
</dbReference>
<dbReference type="InterPro" id="IPR003593">
    <property type="entry name" value="AAA+_ATPase"/>
</dbReference>
<dbReference type="CDD" id="cd03255">
    <property type="entry name" value="ABC_MJ0796_LolCDE_FtsE"/>
    <property type="match status" value="1"/>
</dbReference>
<dbReference type="PANTHER" id="PTHR24220">
    <property type="entry name" value="IMPORT ATP-BINDING PROTEIN"/>
    <property type="match status" value="1"/>
</dbReference>
<gene>
    <name evidence="5" type="ORF">C7V51_12745</name>
</gene>
<dbReference type="Proteomes" id="UP000283946">
    <property type="component" value="Chromosome"/>
</dbReference>
<dbReference type="FunFam" id="3.40.50.300:FF:000032">
    <property type="entry name" value="Export ABC transporter ATP-binding protein"/>
    <property type="match status" value="1"/>
</dbReference>
<feature type="domain" description="ABC transporter" evidence="4">
    <location>
        <begin position="16"/>
        <end position="254"/>
    </location>
</feature>
<dbReference type="PROSITE" id="PS50893">
    <property type="entry name" value="ABC_TRANSPORTER_2"/>
    <property type="match status" value="1"/>
</dbReference>
<protein>
    <submittedName>
        <fullName evidence="5">ABC transporter ATP-binding protein</fullName>
    </submittedName>
</protein>
<accession>A0AAD1AG28</accession>
<keyword evidence="3 5" id="KW-0067">ATP-binding</keyword>
<evidence type="ECO:0000256" key="3">
    <source>
        <dbReference type="ARBA" id="ARBA00022840"/>
    </source>
</evidence>
<dbReference type="SMART" id="SM00382">
    <property type="entry name" value="AAA"/>
    <property type="match status" value="1"/>
</dbReference>
<evidence type="ECO:0000259" key="4">
    <source>
        <dbReference type="PROSITE" id="PS50893"/>
    </source>
</evidence>
<dbReference type="GO" id="GO:0016887">
    <property type="term" value="F:ATP hydrolysis activity"/>
    <property type="evidence" value="ECO:0007669"/>
    <property type="project" value="InterPro"/>
</dbReference>
<sequence length="261" mass="26934">MADHQQNAPRTTEPLVEAVGITKSFRASRGAPSVDVLTDVSLRVHRGEFVAIVGPSGSGKSTLLYCLSSLEAPTSGRVRIAGTAVGTLNGAALALFRRKTVGFVFQRFNLVPSLTARENVALAGRLARQKDATAQADKALAAVGLSDRAQHAPGHLSGGQQQRVAIARALAANPAVVFADEPTGSLDGASGALVLALLRSLASGDRSVVMVTHDLDAATLADRVLVLKDGRIHAELASPTRPQILAALDAATNADATRADA</sequence>
<evidence type="ECO:0000256" key="2">
    <source>
        <dbReference type="ARBA" id="ARBA00022741"/>
    </source>
</evidence>
<dbReference type="AlphaFoldDB" id="A0AAD1AG28"/>
<dbReference type="InterPro" id="IPR017911">
    <property type="entry name" value="MacB-like_ATP-bd"/>
</dbReference>
<dbReference type="GO" id="GO:0005524">
    <property type="term" value="F:ATP binding"/>
    <property type="evidence" value="ECO:0007669"/>
    <property type="project" value="UniProtKB-KW"/>
</dbReference>
<dbReference type="InterPro" id="IPR003439">
    <property type="entry name" value="ABC_transporter-like_ATP-bd"/>
</dbReference>
<dbReference type="EMBL" id="CP028130">
    <property type="protein sequence ID" value="AZZ57488.1"/>
    <property type="molecule type" value="Genomic_DNA"/>
</dbReference>
<dbReference type="Gene3D" id="3.40.50.300">
    <property type="entry name" value="P-loop containing nucleotide triphosphate hydrolases"/>
    <property type="match status" value="1"/>
</dbReference>
<dbReference type="SUPFAM" id="SSF52540">
    <property type="entry name" value="P-loop containing nucleoside triphosphate hydrolases"/>
    <property type="match status" value="1"/>
</dbReference>
<keyword evidence="2" id="KW-0547">Nucleotide-binding</keyword>
<reference evidence="5 6" key="1">
    <citation type="submission" date="2018-03" db="EMBL/GenBank/DDBJ databases">
        <title>Bacteriophage NCPPB3778 and a type I-E CRISPR drive the evolution of the US Biological Select Agent, Rathayibacter toxicus.</title>
        <authorList>
            <person name="Davis E.W.II."/>
            <person name="Tabima J.F."/>
            <person name="Weisberg A.J."/>
            <person name="Dantas Lopes L."/>
            <person name="Wiseman M.S."/>
            <person name="Wiseman M.S."/>
            <person name="Pupko T."/>
            <person name="Belcher M.S."/>
            <person name="Sechler A.J."/>
            <person name="Tancos M.A."/>
            <person name="Schroeder B.K."/>
            <person name="Murray T.D."/>
            <person name="Luster D.G."/>
            <person name="Schneider W.L."/>
            <person name="Rogers E."/>
            <person name="Andreote F.D."/>
            <person name="Grunwald N.J."/>
            <person name="Putnam M.L."/>
            <person name="Chang J.H."/>
        </authorList>
    </citation>
    <scope>NUCLEOTIDE SEQUENCE [LARGE SCALE GENOMIC DNA]</scope>
    <source>
        <strain evidence="5 6">NCCPB 2253</strain>
    </source>
</reference>
<dbReference type="InterPro" id="IPR015854">
    <property type="entry name" value="ABC_transpr_LolD-like"/>
</dbReference>
<dbReference type="GO" id="GO:0005886">
    <property type="term" value="C:plasma membrane"/>
    <property type="evidence" value="ECO:0007669"/>
    <property type="project" value="TreeGrafter"/>
</dbReference>
<name>A0AAD1AG28_9MICO</name>
<keyword evidence="1" id="KW-0813">Transport</keyword>
<dbReference type="GO" id="GO:0098796">
    <property type="term" value="C:membrane protein complex"/>
    <property type="evidence" value="ECO:0007669"/>
    <property type="project" value="UniProtKB-ARBA"/>
</dbReference>
<organism evidence="5 6">
    <name type="scientific">Rathayibacter iranicus</name>
    <dbReference type="NCBI Taxonomy" id="59737"/>
    <lineage>
        <taxon>Bacteria</taxon>
        <taxon>Bacillati</taxon>
        <taxon>Actinomycetota</taxon>
        <taxon>Actinomycetes</taxon>
        <taxon>Micrococcales</taxon>
        <taxon>Microbacteriaceae</taxon>
        <taxon>Rathayibacter</taxon>
    </lineage>
</organism>
<evidence type="ECO:0000313" key="6">
    <source>
        <dbReference type="Proteomes" id="UP000283946"/>
    </source>
</evidence>
<evidence type="ECO:0000256" key="1">
    <source>
        <dbReference type="ARBA" id="ARBA00022448"/>
    </source>
</evidence>
<dbReference type="KEGG" id="ria:C7V51_12745"/>
<proteinExistence type="predicted"/>
<dbReference type="Pfam" id="PF00005">
    <property type="entry name" value="ABC_tran"/>
    <property type="match status" value="1"/>
</dbReference>
<dbReference type="InterPro" id="IPR017871">
    <property type="entry name" value="ABC_transporter-like_CS"/>
</dbReference>
<dbReference type="PROSITE" id="PS00211">
    <property type="entry name" value="ABC_TRANSPORTER_1"/>
    <property type="match status" value="1"/>
</dbReference>
<dbReference type="RefSeq" id="WP_104265861.1">
    <property type="nucleotide sequence ID" value="NZ_CP028130.1"/>
</dbReference>
<dbReference type="PANTHER" id="PTHR24220:SF685">
    <property type="entry name" value="ABC TRANSPORTER RELATED"/>
    <property type="match status" value="1"/>
</dbReference>